<protein>
    <submittedName>
        <fullName evidence="3">Transferase hexapeptide (Six repeat-containing protein)</fullName>
    </submittedName>
</protein>
<dbReference type="InterPro" id="IPR018357">
    <property type="entry name" value="Hexapep_transf_CS"/>
</dbReference>
<dbReference type="Pfam" id="PF00132">
    <property type="entry name" value="Hexapep"/>
    <property type="match status" value="1"/>
</dbReference>
<dbReference type="STRING" id="1619234.SAMN05421730_100424"/>
<keyword evidence="4" id="KW-1185">Reference proteome</keyword>
<dbReference type="CDD" id="cd04647">
    <property type="entry name" value="LbH_MAT_like"/>
    <property type="match status" value="1"/>
</dbReference>
<dbReference type="Proteomes" id="UP000199315">
    <property type="component" value="Unassembled WGS sequence"/>
</dbReference>
<dbReference type="Gene3D" id="2.160.10.10">
    <property type="entry name" value="Hexapeptide repeat proteins"/>
    <property type="match status" value="1"/>
</dbReference>
<organism evidence="3 4">
    <name type="scientific">Anaerobium acetethylicum</name>
    <dbReference type="NCBI Taxonomy" id="1619234"/>
    <lineage>
        <taxon>Bacteria</taxon>
        <taxon>Bacillati</taxon>
        <taxon>Bacillota</taxon>
        <taxon>Clostridia</taxon>
        <taxon>Lachnospirales</taxon>
        <taxon>Lachnospiraceae</taxon>
        <taxon>Anaerobium</taxon>
    </lineage>
</organism>
<dbReference type="GO" id="GO:0016740">
    <property type="term" value="F:transferase activity"/>
    <property type="evidence" value="ECO:0007669"/>
    <property type="project" value="UniProtKB-KW"/>
</dbReference>
<dbReference type="EMBL" id="FMKA01000004">
    <property type="protein sequence ID" value="SCP96225.1"/>
    <property type="molecule type" value="Genomic_DNA"/>
</dbReference>
<keyword evidence="1 3" id="KW-0808">Transferase</keyword>
<name>A0A1D3TRB7_9FIRM</name>
<dbReference type="RefSeq" id="WP_091231236.1">
    <property type="nucleotide sequence ID" value="NZ_FMKA01000004.1"/>
</dbReference>
<dbReference type="SUPFAM" id="SSF51161">
    <property type="entry name" value="Trimeric LpxA-like enzymes"/>
    <property type="match status" value="1"/>
</dbReference>
<dbReference type="AlphaFoldDB" id="A0A1D3TRB7"/>
<evidence type="ECO:0000256" key="2">
    <source>
        <dbReference type="ARBA" id="ARBA00022737"/>
    </source>
</evidence>
<accession>A0A1D3TRB7</accession>
<dbReference type="PROSITE" id="PS00101">
    <property type="entry name" value="HEXAPEP_TRANSFERASES"/>
    <property type="match status" value="1"/>
</dbReference>
<dbReference type="OrthoDB" id="9801697at2"/>
<evidence type="ECO:0000313" key="4">
    <source>
        <dbReference type="Proteomes" id="UP000199315"/>
    </source>
</evidence>
<dbReference type="InterPro" id="IPR011004">
    <property type="entry name" value="Trimer_LpxA-like_sf"/>
</dbReference>
<keyword evidence="2" id="KW-0677">Repeat</keyword>
<reference evidence="3 4" key="1">
    <citation type="submission" date="2016-09" db="EMBL/GenBank/DDBJ databases">
        <authorList>
            <person name="Capua I."/>
            <person name="De Benedictis P."/>
            <person name="Joannis T."/>
            <person name="Lombin L.H."/>
            <person name="Cattoli G."/>
        </authorList>
    </citation>
    <scope>NUCLEOTIDE SEQUENCE [LARGE SCALE GENOMIC DNA]</scope>
    <source>
        <strain evidence="3 4">GluBS11</strain>
    </source>
</reference>
<evidence type="ECO:0000256" key="1">
    <source>
        <dbReference type="ARBA" id="ARBA00022679"/>
    </source>
</evidence>
<evidence type="ECO:0000313" key="3">
    <source>
        <dbReference type="EMBL" id="SCP96225.1"/>
    </source>
</evidence>
<dbReference type="InterPro" id="IPR001451">
    <property type="entry name" value="Hexapep"/>
</dbReference>
<gene>
    <name evidence="3" type="ORF">SAMN05421730_100424</name>
</gene>
<dbReference type="PANTHER" id="PTHR23416">
    <property type="entry name" value="SIALIC ACID SYNTHASE-RELATED"/>
    <property type="match status" value="1"/>
</dbReference>
<proteinExistence type="predicted"/>
<sequence>MINLLKMICSHFLKRKLVIYSPCNKYINKQSSIEINKKLVFGLQWNRKLTLTNKTVSTFSIGKGSLRVDDFLIYAGCKLFVADGASLTIGSGYMNQGSMIDCHQEITIGDNVYIAENVIIRDSDNHEMIRDDYHMTEKVCIGNHVWIGEGAKILKGVNVGDGAVIAAGAIVTRDVPGNCLVAGIPAKIIKKEVLWK</sequence>
<dbReference type="InterPro" id="IPR051159">
    <property type="entry name" value="Hexapeptide_acetyltransf"/>
</dbReference>